<dbReference type="AlphaFoldDB" id="A0A8X6P6V5"/>
<organism evidence="2 3">
    <name type="scientific">Nephila pilipes</name>
    <name type="common">Giant wood spider</name>
    <name type="synonym">Nephila maculata</name>
    <dbReference type="NCBI Taxonomy" id="299642"/>
    <lineage>
        <taxon>Eukaryota</taxon>
        <taxon>Metazoa</taxon>
        <taxon>Ecdysozoa</taxon>
        <taxon>Arthropoda</taxon>
        <taxon>Chelicerata</taxon>
        <taxon>Arachnida</taxon>
        <taxon>Araneae</taxon>
        <taxon>Araneomorphae</taxon>
        <taxon>Entelegynae</taxon>
        <taxon>Araneoidea</taxon>
        <taxon>Nephilidae</taxon>
        <taxon>Nephila</taxon>
    </lineage>
</organism>
<sequence length="102" mass="10918">MDLFQSATRFLELGRRIGNQGRNPSHSYRFDGPSPSVKADEYGRAEEQKANSPQEEHGPDISPPPQNLGVLVTSNSSGTMATKISDSALHRPPVSAVLATGT</sequence>
<keyword evidence="3" id="KW-1185">Reference proteome</keyword>
<accession>A0A8X6P6V5</accession>
<evidence type="ECO:0000313" key="2">
    <source>
        <dbReference type="EMBL" id="GFT51344.1"/>
    </source>
</evidence>
<reference evidence="2" key="1">
    <citation type="submission" date="2020-08" db="EMBL/GenBank/DDBJ databases">
        <title>Multicomponent nature underlies the extraordinary mechanical properties of spider dragline silk.</title>
        <authorList>
            <person name="Kono N."/>
            <person name="Nakamura H."/>
            <person name="Mori M."/>
            <person name="Yoshida Y."/>
            <person name="Ohtoshi R."/>
            <person name="Malay A.D."/>
            <person name="Moran D.A.P."/>
            <person name="Tomita M."/>
            <person name="Numata K."/>
            <person name="Arakawa K."/>
        </authorList>
    </citation>
    <scope>NUCLEOTIDE SEQUENCE</scope>
</reference>
<evidence type="ECO:0000313" key="3">
    <source>
        <dbReference type="Proteomes" id="UP000887013"/>
    </source>
</evidence>
<protein>
    <submittedName>
        <fullName evidence="2">Uncharacterized protein</fullName>
    </submittedName>
</protein>
<dbReference type="OrthoDB" id="6420555at2759"/>
<gene>
    <name evidence="2" type="ORF">NPIL_214121</name>
</gene>
<name>A0A8X6P6V5_NEPPI</name>
<feature type="compositionally biased region" description="Basic and acidic residues" evidence="1">
    <location>
        <begin position="38"/>
        <end position="59"/>
    </location>
</feature>
<comment type="caution">
    <text evidence="2">The sequence shown here is derived from an EMBL/GenBank/DDBJ whole genome shotgun (WGS) entry which is preliminary data.</text>
</comment>
<feature type="region of interest" description="Disordered" evidence="1">
    <location>
        <begin position="15"/>
        <end position="69"/>
    </location>
</feature>
<evidence type="ECO:0000256" key="1">
    <source>
        <dbReference type="SAM" id="MobiDB-lite"/>
    </source>
</evidence>
<dbReference type="EMBL" id="BMAW01065638">
    <property type="protein sequence ID" value="GFT51344.1"/>
    <property type="molecule type" value="Genomic_DNA"/>
</dbReference>
<dbReference type="Proteomes" id="UP000887013">
    <property type="component" value="Unassembled WGS sequence"/>
</dbReference>
<proteinExistence type="predicted"/>